<dbReference type="GO" id="GO:0005886">
    <property type="term" value="C:plasma membrane"/>
    <property type="evidence" value="ECO:0007669"/>
    <property type="project" value="UniProtKB-SubCell"/>
</dbReference>
<keyword evidence="10" id="KW-1185">Reference proteome</keyword>
<dbReference type="Pfam" id="PF09335">
    <property type="entry name" value="VTT_dom"/>
    <property type="match status" value="1"/>
</dbReference>
<dbReference type="RefSeq" id="WP_182512572.1">
    <property type="nucleotide sequence ID" value="NZ_JACJIQ010000005.1"/>
</dbReference>
<evidence type="ECO:0000256" key="2">
    <source>
        <dbReference type="ARBA" id="ARBA00010792"/>
    </source>
</evidence>
<feature type="domain" description="VTT" evidence="8">
    <location>
        <begin position="48"/>
        <end position="173"/>
    </location>
</feature>
<evidence type="ECO:0000256" key="4">
    <source>
        <dbReference type="ARBA" id="ARBA00022692"/>
    </source>
</evidence>
<evidence type="ECO:0000259" key="8">
    <source>
        <dbReference type="Pfam" id="PF09335"/>
    </source>
</evidence>
<gene>
    <name evidence="9" type="ORF">FHS90_001568</name>
</gene>
<comment type="subcellular location">
    <subcellularLocation>
        <location evidence="1 7">Cell membrane</location>
        <topology evidence="1 7">Multi-pass membrane protein</topology>
    </subcellularLocation>
</comment>
<dbReference type="PANTHER" id="PTHR30353">
    <property type="entry name" value="INNER MEMBRANE PROTEIN DEDA-RELATED"/>
    <property type="match status" value="1"/>
</dbReference>
<evidence type="ECO:0000313" key="9">
    <source>
        <dbReference type="EMBL" id="MBA9076860.1"/>
    </source>
</evidence>
<proteinExistence type="inferred from homology"/>
<feature type="transmembrane region" description="Helical" evidence="7">
    <location>
        <begin position="153"/>
        <end position="176"/>
    </location>
</feature>
<comment type="similarity">
    <text evidence="2 7">Belongs to the DedA family.</text>
</comment>
<dbReference type="AlphaFoldDB" id="A0A839GEI2"/>
<evidence type="ECO:0000256" key="1">
    <source>
        <dbReference type="ARBA" id="ARBA00004651"/>
    </source>
</evidence>
<comment type="caution">
    <text evidence="9">The sequence shown here is derived from an EMBL/GenBank/DDBJ whole genome shotgun (WGS) entry which is preliminary data.</text>
</comment>
<protein>
    <submittedName>
        <fullName evidence="9">Membrane-associated protein</fullName>
    </submittedName>
</protein>
<evidence type="ECO:0000256" key="6">
    <source>
        <dbReference type="ARBA" id="ARBA00023136"/>
    </source>
</evidence>
<keyword evidence="6 7" id="KW-0472">Membrane</keyword>
<evidence type="ECO:0000256" key="7">
    <source>
        <dbReference type="RuleBase" id="RU367016"/>
    </source>
</evidence>
<dbReference type="Proteomes" id="UP000563094">
    <property type="component" value="Unassembled WGS sequence"/>
</dbReference>
<dbReference type="EMBL" id="JACJIQ010000005">
    <property type="protein sequence ID" value="MBA9076860.1"/>
    <property type="molecule type" value="Genomic_DNA"/>
</dbReference>
<dbReference type="InterPro" id="IPR032816">
    <property type="entry name" value="VTT_dom"/>
</dbReference>
<dbReference type="PANTHER" id="PTHR30353:SF0">
    <property type="entry name" value="TRANSMEMBRANE PROTEIN"/>
    <property type="match status" value="1"/>
</dbReference>
<evidence type="ECO:0000256" key="5">
    <source>
        <dbReference type="ARBA" id="ARBA00022989"/>
    </source>
</evidence>
<organism evidence="9 10">
    <name type="scientific">Rufibacter quisquiliarum</name>
    <dbReference type="NCBI Taxonomy" id="1549639"/>
    <lineage>
        <taxon>Bacteria</taxon>
        <taxon>Pseudomonadati</taxon>
        <taxon>Bacteroidota</taxon>
        <taxon>Cytophagia</taxon>
        <taxon>Cytophagales</taxon>
        <taxon>Hymenobacteraceae</taxon>
        <taxon>Rufibacter</taxon>
    </lineage>
</organism>
<feature type="transmembrane region" description="Helical" evidence="7">
    <location>
        <begin position="65"/>
        <end position="90"/>
    </location>
</feature>
<sequence>MQEPFFLISWTELFSSPENMIKYGGLTLILAVVFVETGLLIGLVIPGGDSLLLTTGLLAGAKVLTVPLAGLLASMTAAGVAGDLLGYTIGRRMGKKLYHKKDTWYFKRKHLERAEKFYKEKGKTAIVVGKFVPVVRTFNPLLAGVTGMDIKHFLFLSVVGTSLWICTLVLASYYLGQQFPQLKDYLHYAIPAIIFISVLPGIIQYLKERKKGKAEHQQ</sequence>
<keyword evidence="3 7" id="KW-1003">Cell membrane</keyword>
<feature type="transmembrane region" description="Helical" evidence="7">
    <location>
        <begin position="188"/>
        <end position="206"/>
    </location>
</feature>
<feature type="transmembrane region" description="Helical" evidence="7">
    <location>
        <begin position="21"/>
        <end position="45"/>
    </location>
</feature>
<dbReference type="InterPro" id="IPR032818">
    <property type="entry name" value="DedA-like"/>
</dbReference>
<reference evidence="9 10" key="1">
    <citation type="submission" date="2020-08" db="EMBL/GenBank/DDBJ databases">
        <title>Genomic Encyclopedia of Type Strains, Phase IV (KMG-IV): sequencing the most valuable type-strain genomes for metagenomic binning, comparative biology and taxonomic classification.</title>
        <authorList>
            <person name="Goeker M."/>
        </authorList>
    </citation>
    <scope>NUCLEOTIDE SEQUENCE [LARGE SCALE GENOMIC DNA]</scope>
    <source>
        <strain evidence="9 10">DSM 29854</strain>
    </source>
</reference>
<accession>A0A839GEI2</accession>
<name>A0A839GEI2_9BACT</name>
<keyword evidence="5 7" id="KW-1133">Transmembrane helix</keyword>
<evidence type="ECO:0000256" key="3">
    <source>
        <dbReference type="ARBA" id="ARBA00022475"/>
    </source>
</evidence>
<evidence type="ECO:0000313" key="10">
    <source>
        <dbReference type="Proteomes" id="UP000563094"/>
    </source>
</evidence>
<keyword evidence="4 7" id="KW-0812">Transmembrane</keyword>